<dbReference type="EMBL" id="CADCVB010000004">
    <property type="protein sequence ID" value="CAA9405902.1"/>
    <property type="molecule type" value="Genomic_DNA"/>
</dbReference>
<evidence type="ECO:0008006" key="2">
    <source>
        <dbReference type="Google" id="ProtNLM"/>
    </source>
</evidence>
<protein>
    <recommendedName>
        <fullName evidence="2">NUDIX hydrolase</fullName>
    </recommendedName>
</protein>
<evidence type="ECO:0000313" key="1">
    <source>
        <dbReference type="EMBL" id="CAA9405902.1"/>
    </source>
</evidence>
<reference evidence="1" key="1">
    <citation type="submission" date="2020-02" db="EMBL/GenBank/DDBJ databases">
        <authorList>
            <person name="Meier V. D."/>
        </authorList>
    </citation>
    <scope>NUCLEOTIDE SEQUENCE</scope>
    <source>
        <strain evidence="1">AVDCRST_MAG78</strain>
    </source>
</reference>
<accession>A0A6J4P4B0</accession>
<name>A0A6J4P4B0_9ACTN</name>
<dbReference type="AlphaFoldDB" id="A0A6J4P4B0"/>
<gene>
    <name evidence="1" type="ORF">AVDCRST_MAG78-95</name>
</gene>
<sequence length="48" mass="5323">MRIISGTPKNAERDKHSDLCWFGLHDLPDDATLTTRRAVELLASRGTG</sequence>
<proteinExistence type="predicted"/>
<organism evidence="1">
    <name type="scientific">uncultured Rubrobacteraceae bacterium</name>
    <dbReference type="NCBI Taxonomy" id="349277"/>
    <lineage>
        <taxon>Bacteria</taxon>
        <taxon>Bacillati</taxon>
        <taxon>Actinomycetota</taxon>
        <taxon>Rubrobacteria</taxon>
        <taxon>Rubrobacterales</taxon>
        <taxon>Rubrobacteraceae</taxon>
        <taxon>environmental samples</taxon>
    </lineage>
</organism>